<sequence length="591" mass="66731">MVASLHLESEAMEWHQAFMKYKSYTEPPTWTEYALALTKKFGENYDDHMEELKKIVQTGNVKEYKTAFERSLTRVNLSQENAISCFVGGLKEQLNIVVKMTNPRSLAQVLKATRMQEAYIDAQSKEIVQRISLLSAQTTNFKRNVDQRFQNKPLLALPAPKKHPQPNYSHKCKNLKQVYALEVEELQSLKYSEDAESFEDSEQIVELAEQTEHMEISVHVLNGSMGFKCLRATGYNAKKPLLILIDTGSTHNFINSGLVKQLRCPATTTCSQIVAAANGSGMKVDKVCRLSWLLQGAEFEANFMLLPLANYDVVLGIEWLVTLGDIKMNFKKLTMEFFYKKIKHVLRGAENQIKSVNAGKIAKLSGNQPQLAMIQGIFDHQIILQNGIEHINKRPYRYPAVKMDIIEGLVKQMLDQGIIQPSSSPFASPIILVGKKDGSEAALPDFTKTFVVETDASGYDIGAVLMQQGHPIAFISKALSHKKTLMYVYDRELLAIGHAKIRTNTKLRCVTKLMPFDYIIEYKKGAENKVAGTLSRITGAELLAMVVFPQTSDMLQSIIDNWDQDPEVKKLIEELQADSTKHPQYTWSHMQ</sequence>
<dbReference type="Proteomes" id="UP000790787">
    <property type="component" value="Chromosome 18"/>
</dbReference>
<evidence type="ECO:0000313" key="1">
    <source>
        <dbReference type="Proteomes" id="UP000790787"/>
    </source>
</evidence>
<evidence type="ECO:0000313" key="2">
    <source>
        <dbReference type="RefSeq" id="XP_075092418.1"/>
    </source>
</evidence>
<reference evidence="1" key="1">
    <citation type="journal article" date="2014" name="Nat. Commun.">
        <title>The tobacco genome sequence and its comparison with those of tomato and potato.</title>
        <authorList>
            <person name="Sierro N."/>
            <person name="Battey J.N."/>
            <person name="Ouadi S."/>
            <person name="Bakaher N."/>
            <person name="Bovet L."/>
            <person name="Willig A."/>
            <person name="Goepfert S."/>
            <person name="Peitsch M.C."/>
            <person name="Ivanov N.V."/>
        </authorList>
    </citation>
    <scope>NUCLEOTIDE SEQUENCE [LARGE SCALE GENOMIC DNA]</scope>
</reference>
<gene>
    <name evidence="2" type="primary">LOC142172652</name>
</gene>
<keyword evidence="1" id="KW-1185">Reference proteome</keyword>
<protein>
    <submittedName>
        <fullName evidence="2">Uncharacterized protein LOC142172652</fullName>
    </submittedName>
</protein>
<accession>A0AC58T5B6</accession>
<dbReference type="RefSeq" id="XP_075092418.1">
    <property type="nucleotide sequence ID" value="XM_075236317.1"/>
</dbReference>
<name>A0AC58T5B6_TOBAC</name>
<reference evidence="2" key="2">
    <citation type="submission" date="2025-08" db="UniProtKB">
        <authorList>
            <consortium name="RefSeq"/>
        </authorList>
    </citation>
    <scope>IDENTIFICATION</scope>
    <source>
        <tissue evidence="2">Leaf</tissue>
    </source>
</reference>
<organism evidence="1 2">
    <name type="scientific">Nicotiana tabacum</name>
    <name type="common">Common tobacco</name>
    <dbReference type="NCBI Taxonomy" id="4097"/>
    <lineage>
        <taxon>Eukaryota</taxon>
        <taxon>Viridiplantae</taxon>
        <taxon>Streptophyta</taxon>
        <taxon>Embryophyta</taxon>
        <taxon>Tracheophyta</taxon>
        <taxon>Spermatophyta</taxon>
        <taxon>Magnoliopsida</taxon>
        <taxon>eudicotyledons</taxon>
        <taxon>Gunneridae</taxon>
        <taxon>Pentapetalae</taxon>
        <taxon>asterids</taxon>
        <taxon>lamiids</taxon>
        <taxon>Solanales</taxon>
        <taxon>Solanaceae</taxon>
        <taxon>Nicotianoideae</taxon>
        <taxon>Nicotianeae</taxon>
        <taxon>Nicotiana</taxon>
    </lineage>
</organism>
<proteinExistence type="predicted"/>